<comment type="caution">
    <text evidence="5">The sequence shown here is derived from an EMBL/GenBank/DDBJ whole genome shotgun (WGS) entry which is preliminary data.</text>
</comment>
<reference evidence="5 6" key="1">
    <citation type="submission" date="2019-03" db="EMBL/GenBank/DDBJ databases">
        <title>Genomic Encyclopedia of Type Strains, Phase IV (KMG-IV): sequencing the most valuable type-strain genomes for metagenomic binning, comparative biology and taxonomic classification.</title>
        <authorList>
            <person name="Goeker M."/>
        </authorList>
    </citation>
    <scope>NUCLEOTIDE SEQUENCE [LARGE SCALE GENOMIC DNA]</scope>
    <source>
        <strain evidence="5 6">DSM 2132</strain>
    </source>
</reference>
<dbReference type="EMBL" id="SLXO01000013">
    <property type="protein sequence ID" value="TCP30781.1"/>
    <property type="molecule type" value="Genomic_DNA"/>
</dbReference>
<protein>
    <submittedName>
        <fullName evidence="5">LAO/AO transport system kinase</fullName>
    </submittedName>
</protein>
<dbReference type="GO" id="GO:0016301">
    <property type="term" value="F:kinase activity"/>
    <property type="evidence" value="ECO:0007669"/>
    <property type="project" value="UniProtKB-KW"/>
</dbReference>
<proteinExistence type="predicted"/>
<keyword evidence="1" id="KW-0547">Nucleotide-binding</keyword>
<keyword evidence="5" id="KW-0418">Kinase</keyword>
<dbReference type="GO" id="GO:0005525">
    <property type="term" value="F:GTP binding"/>
    <property type="evidence" value="ECO:0007669"/>
    <property type="project" value="UniProtKB-KW"/>
</dbReference>
<keyword evidence="5" id="KW-0808">Transferase</keyword>
<keyword evidence="4" id="KW-0143">Chaperone</keyword>
<dbReference type="Pfam" id="PF03308">
    <property type="entry name" value="MeaB"/>
    <property type="match status" value="1"/>
</dbReference>
<evidence type="ECO:0000256" key="2">
    <source>
        <dbReference type="ARBA" id="ARBA00022801"/>
    </source>
</evidence>
<keyword evidence="3" id="KW-0342">GTP-binding</keyword>
<evidence type="ECO:0000313" key="6">
    <source>
        <dbReference type="Proteomes" id="UP000295399"/>
    </source>
</evidence>
<dbReference type="Proteomes" id="UP000295399">
    <property type="component" value="Unassembled WGS sequence"/>
</dbReference>
<gene>
    <name evidence="5" type="ORF">EV659_11334</name>
</gene>
<evidence type="ECO:0000256" key="1">
    <source>
        <dbReference type="ARBA" id="ARBA00022741"/>
    </source>
</evidence>
<accession>A0A4R2P9N3</accession>
<evidence type="ECO:0000313" key="5">
    <source>
        <dbReference type="EMBL" id="TCP30781.1"/>
    </source>
</evidence>
<keyword evidence="6" id="KW-1185">Reference proteome</keyword>
<dbReference type="PANTHER" id="PTHR43087:SF1">
    <property type="entry name" value="LAO_AO TRANSPORT SYSTEM ATPASE"/>
    <property type="match status" value="1"/>
</dbReference>
<dbReference type="PANTHER" id="PTHR43087">
    <property type="entry name" value="LYSINE/ARGININE/ORNITHINE TRANSPORT SYSTEM KINASE"/>
    <property type="match status" value="1"/>
</dbReference>
<evidence type="ECO:0000256" key="4">
    <source>
        <dbReference type="ARBA" id="ARBA00023186"/>
    </source>
</evidence>
<dbReference type="RefSeq" id="WP_165878911.1">
    <property type="nucleotide sequence ID" value="NZ_JACIGF010000013.1"/>
</dbReference>
<dbReference type="InParanoid" id="A0A4R2P9N3"/>
<evidence type="ECO:0000256" key="3">
    <source>
        <dbReference type="ARBA" id="ARBA00023134"/>
    </source>
</evidence>
<keyword evidence="2" id="KW-0378">Hydrolase</keyword>
<name>A0A4R2P9N3_RHOSA</name>
<dbReference type="InterPro" id="IPR052040">
    <property type="entry name" value="GTPase/Isobutyryl-CoA_mutase"/>
</dbReference>
<dbReference type="InterPro" id="IPR027417">
    <property type="entry name" value="P-loop_NTPase"/>
</dbReference>
<dbReference type="Gene3D" id="3.40.50.300">
    <property type="entry name" value="P-loop containing nucleotide triphosphate hydrolases"/>
    <property type="match status" value="1"/>
</dbReference>
<dbReference type="GO" id="GO:0016787">
    <property type="term" value="F:hydrolase activity"/>
    <property type="evidence" value="ECO:0007669"/>
    <property type="project" value="UniProtKB-KW"/>
</dbReference>
<organism evidence="5 6">
    <name type="scientific">Rhodothalassium salexigens DSM 2132</name>
    <dbReference type="NCBI Taxonomy" id="1188247"/>
    <lineage>
        <taxon>Bacteria</taxon>
        <taxon>Pseudomonadati</taxon>
        <taxon>Pseudomonadota</taxon>
        <taxon>Alphaproteobacteria</taxon>
        <taxon>Rhodothalassiales</taxon>
        <taxon>Rhodothalassiaceae</taxon>
        <taxon>Rhodothalassium</taxon>
    </lineage>
</organism>
<dbReference type="AlphaFoldDB" id="A0A4R2P9N3"/>
<dbReference type="SUPFAM" id="SSF52540">
    <property type="entry name" value="P-loop containing nucleoside triphosphate hydrolases"/>
    <property type="match status" value="1"/>
</dbReference>
<sequence>MAAADGTEAHAAAAAPALTLDAVRGAGKPGLARALAAMERTGAAPAVAALLDAAYDAPVGHVLGLTGPPGVGKSTLVNRLIALWRGRGETVGVIAVDPTSRATGGALLGDRTRFKTDPEDQGVFVRSMAAREALGGLAELTFPATVLMRALFDHVIVETVGVGQSETDVGQVADTVAFCIQPGSGDSLQFMKAGIMEVPDLFVVTKADLGTPAQKAVADVEGALSLAAGRGDWTPPVLSVSADRHAGLDAFIDAVAAHARSLAAPAEALATRRAAQARAWLMAAVRARFGSAGTALMDPAALDARTDRFFTARTSLLASLDVVRTDG</sequence>